<dbReference type="GO" id="GO:0055040">
    <property type="term" value="C:periplasmic flagellum"/>
    <property type="evidence" value="ECO:0007669"/>
    <property type="project" value="UniProtKB-SubCell"/>
</dbReference>
<organism evidence="6 7">
    <name type="scientific">Treponema peruense</name>
    <dbReference type="NCBI Taxonomy" id="2787628"/>
    <lineage>
        <taxon>Bacteria</taxon>
        <taxon>Pseudomonadati</taxon>
        <taxon>Spirochaetota</taxon>
        <taxon>Spirochaetia</taxon>
        <taxon>Spirochaetales</taxon>
        <taxon>Treponemataceae</taxon>
        <taxon>Treponema</taxon>
    </lineage>
</organism>
<keyword evidence="6" id="KW-0969">Cilium</keyword>
<dbReference type="GO" id="GO:0005198">
    <property type="term" value="F:structural molecule activity"/>
    <property type="evidence" value="ECO:0007669"/>
    <property type="project" value="InterPro"/>
</dbReference>
<dbReference type="PANTHER" id="PTHR42792">
    <property type="entry name" value="FLAGELLIN"/>
    <property type="match status" value="1"/>
</dbReference>
<dbReference type="Pfam" id="PF00669">
    <property type="entry name" value="Flagellin_N"/>
    <property type="match status" value="1"/>
</dbReference>
<dbReference type="SUPFAM" id="SSF64518">
    <property type="entry name" value="Phase 1 flagellin"/>
    <property type="match status" value="1"/>
</dbReference>
<comment type="function">
    <text evidence="1">Component of the core of the flagella.</text>
</comment>
<accession>A0A7T3RFH6</accession>
<evidence type="ECO:0000256" key="1">
    <source>
        <dbReference type="ARBA" id="ARBA00004095"/>
    </source>
</evidence>
<keyword evidence="6" id="KW-0282">Flagellum</keyword>
<dbReference type="Gene3D" id="1.20.1330.10">
    <property type="entry name" value="f41 fragment of flagellin, N-terminal domain"/>
    <property type="match status" value="1"/>
</dbReference>
<dbReference type="GO" id="GO:0071973">
    <property type="term" value="P:bacterial-type flagellum-dependent cell motility"/>
    <property type="evidence" value="ECO:0007669"/>
    <property type="project" value="InterPro"/>
</dbReference>
<dbReference type="PANTHER" id="PTHR42792:SF1">
    <property type="entry name" value="FLAGELLAR HOOK-ASSOCIATED PROTEIN 3"/>
    <property type="match status" value="1"/>
</dbReference>
<dbReference type="GO" id="GO:0009424">
    <property type="term" value="C:bacterial-type flagellum hook"/>
    <property type="evidence" value="ECO:0007669"/>
    <property type="project" value="InterPro"/>
</dbReference>
<dbReference type="InterPro" id="IPR001492">
    <property type="entry name" value="Flagellin"/>
</dbReference>
<feature type="domain" description="Flagellin N-terminal" evidence="5">
    <location>
        <begin position="4"/>
        <end position="142"/>
    </location>
</feature>
<dbReference type="Proteomes" id="UP000595224">
    <property type="component" value="Chromosome"/>
</dbReference>
<keyword evidence="6" id="KW-0966">Cell projection</keyword>
<dbReference type="NCBIfam" id="TIGR02550">
    <property type="entry name" value="flagell_flgL"/>
    <property type="match status" value="1"/>
</dbReference>
<dbReference type="InterPro" id="IPR013384">
    <property type="entry name" value="Flagell_FlgL"/>
</dbReference>
<keyword evidence="3" id="KW-0574">Periplasm</keyword>
<evidence type="ECO:0000256" key="3">
    <source>
        <dbReference type="ARBA" id="ARBA00022764"/>
    </source>
</evidence>
<proteinExistence type="predicted"/>
<dbReference type="InterPro" id="IPR010810">
    <property type="entry name" value="Flagellin_hook_IN_motif"/>
</dbReference>
<reference evidence="6 7" key="1">
    <citation type="submission" date="2020-11" db="EMBL/GenBank/DDBJ databases">
        <title>Treponema Peruensis nv. sp., first commensal Treponema isolated from human feces.</title>
        <authorList>
            <person name="Belkhou C."/>
            <person name="Raes J."/>
        </authorList>
    </citation>
    <scope>NUCLEOTIDE SEQUENCE [LARGE SCALE GENOMIC DNA]</scope>
    <source>
        <strain evidence="6 7">RCC2812</strain>
    </source>
</reference>
<comment type="subcellular location">
    <subcellularLocation>
        <location evidence="2">Periplasmic flagellum</location>
    </subcellularLocation>
</comment>
<keyword evidence="7" id="KW-1185">Reference proteome</keyword>
<name>A0A7T3RFH6_9SPIR</name>
<evidence type="ECO:0000259" key="5">
    <source>
        <dbReference type="Pfam" id="PF00669"/>
    </source>
</evidence>
<dbReference type="KEGG" id="tper:IWA51_05720"/>
<evidence type="ECO:0000313" key="7">
    <source>
        <dbReference type="Proteomes" id="UP000595224"/>
    </source>
</evidence>
<dbReference type="InterPro" id="IPR001029">
    <property type="entry name" value="Flagellin_N"/>
</dbReference>
<dbReference type="RefSeq" id="WP_198443549.1">
    <property type="nucleotide sequence ID" value="NZ_CBCSHE010000006.1"/>
</dbReference>
<keyword evidence="4" id="KW-0975">Bacterial flagellum</keyword>
<sequence>MTRISSQINNSDTQYHLRRQEVNSNRLSNQIGNQSRISSLRDDPIAAGHLVRYQSYQGRVERFEKNAQTLADQFNVREGYINQNLQIMQRVRELAVGGASGTYTPDDLKNMATEVNELLKELVQNANAVGPDGNTLFSGTRTKGVAFDVVMGNVPGAKEALIENVRYNGNVGINKVEVDENAYLEVDSSGNKTFWAEPQRLMGQRDLSSWQALEDGVIGIDGVDVKVSSGDNVYALAAKINDSGVAVKAEIDPVTGGLNLTTTDSHQIWLEDKSGSSLSDIGMIKDKSQLPPYNIGNGVRVSGGSLFDSVIALRDAMLRGDNESIGGRVLGTIDQGISNLTTRLAKSGSDYERAVNNIERSKTNNLNVTALVSREGDIDITKAITDMKMMEYVNQATLSNAGKMYSSTLLDYMR</sequence>
<dbReference type="EMBL" id="CP064936">
    <property type="protein sequence ID" value="QQA02073.1"/>
    <property type="molecule type" value="Genomic_DNA"/>
</dbReference>
<dbReference type="AlphaFoldDB" id="A0A7T3RFH6"/>
<evidence type="ECO:0000256" key="4">
    <source>
        <dbReference type="ARBA" id="ARBA00023143"/>
    </source>
</evidence>
<evidence type="ECO:0000256" key="2">
    <source>
        <dbReference type="ARBA" id="ARBA00004631"/>
    </source>
</evidence>
<evidence type="ECO:0000313" key="6">
    <source>
        <dbReference type="EMBL" id="QQA02073.1"/>
    </source>
</evidence>
<protein>
    <submittedName>
        <fullName evidence="6">Flagellar hook-associated protein 3</fullName>
    </submittedName>
</protein>
<dbReference type="NCBIfam" id="NF005187">
    <property type="entry name" value="PRK06663.1"/>
    <property type="match status" value="1"/>
</dbReference>
<dbReference type="Pfam" id="PF07196">
    <property type="entry name" value="Flagellin_IN"/>
    <property type="match status" value="1"/>
</dbReference>
<gene>
    <name evidence="6" type="ORF">IWA51_05720</name>
</gene>